<dbReference type="Pfam" id="PF24883">
    <property type="entry name" value="NPHP3_N"/>
    <property type="match status" value="1"/>
</dbReference>
<dbReference type="EMBL" id="KN823686">
    <property type="protein sequence ID" value="KIO16073.1"/>
    <property type="molecule type" value="Genomic_DNA"/>
</dbReference>
<dbReference type="AlphaFoldDB" id="A0A0C3K3S8"/>
<reference evidence="4 5" key="1">
    <citation type="submission" date="2014-04" db="EMBL/GenBank/DDBJ databases">
        <authorList>
            <consortium name="DOE Joint Genome Institute"/>
            <person name="Kuo A."/>
            <person name="Girlanda M."/>
            <person name="Perotto S."/>
            <person name="Kohler A."/>
            <person name="Nagy L.G."/>
            <person name="Floudas D."/>
            <person name="Copeland A."/>
            <person name="Barry K.W."/>
            <person name="Cichocki N."/>
            <person name="Veneault-Fourrey C."/>
            <person name="LaButti K."/>
            <person name="Lindquist E.A."/>
            <person name="Lipzen A."/>
            <person name="Lundell T."/>
            <person name="Morin E."/>
            <person name="Murat C."/>
            <person name="Sun H."/>
            <person name="Tunlid A."/>
            <person name="Henrissat B."/>
            <person name="Grigoriev I.V."/>
            <person name="Hibbett D.S."/>
            <person name="Martin F."/>
            <person name="Nordberg H.P."/>
            <person name="Cantor M.N."/>
            <person name="Hua S.X."/>
        </authorList>
    </citation>
    <scope>NUCLEOTIDE SEQUENCE [LARGE SCALE GENOMIC DNA]</scope>
    <source>
        <strain evidence="4 5">MUT 4182</strain>
    </source>
</reference>
<dbReference type="Gene3D" id="3.40.50.300">
    <property type="entry name" value="P-loop containing nucleotide triphosphate hydrolases"/>
    <property type="match status" value="1"/>
</dbReference>
<keyword evidence="1" id="KW-0677">Repeat</keyword>
<gene>
    <name evidence="4" type="ORF">M407DRAFT_34293</name>
</gene>
<dbReference type="InterPro" id="IPR007111">
    <property type="entry name" value="NACHT_NTPase"/>
</dbReference>
<evidence type="ECO:0000256" key="2">
    <source>
        <dbReference type="SAM" id="MobiDB-lite"/>
    </source>
</evidence>
<evidence type="ECO:0000313" key="5">
    <source>
        <dbReference type="Proteomes" id="UP000054248"/>
    </source>
</evidence>
<dbReference type="InterPro" id="IPR059179">
    <property type="entry name" value="MLKL-like_MCAfunc"/>
</dbReference>
<proteinExistence type="predicted"/>
<feature type="region of interest" description="Disordered" evidence="2">
    <location>
        <begin position="1"/>
        <end position="23"/>
    </location>
</feature>
<organism evidence="4 5">
    <name type="scientific">Tulasnella calospora MUT 4182</name>
    <dbReference type="NCBI Taxonomy" id="1051891"/>
    <lineage>
        <taxon>Eukaryota</taxon>
        <taxon>Fungi</taxon>
        <taxon>Dikarya</taxon>
        <taxon>Basidiomycota</taxon>
        <taxon>Agaricomycotina</taxon>
        <taxon>Agaricomycetes</taxon>
        <taxon>Cantharellales</taxon>
        <taxon>Tulasnellaceae</taxon>
        <taxon>Tulasnella</taxon>
    </lineage>
</organism>
<dbReference type="OrthoDB" id="163438at2759"/>
<dbReference type="GO" id="GO:0007166">
    <property type="term" value="P:cell surface receptor signaling pathway"/>
    <property type="evidence" value="ECO:0007669"/>
    <property type="project" value="InterPro"/>
</dbReference>
<dbReference type="SUPFAM" id="SSF52540">
    <property type="entry name" value="P-loop containing nucleoside triphosphate hydrolases"/>
    <property type="match status" value="1"/>
</dbReference>
<accession>A0A0C3K3S8</accession>
<dbReference type="PROSITE" id="PS50837">
    <property type="entry name" value="NACHT"/>
    <property type="match status" value="1"/>
</dbReference>
<dbReference type="Proteomes" id="UP000054248">
    <property type="component" value="Unassembled WGS sequence"/>
</dbReference>
<reference evidence="5" key="2">
    <citation type="submission" date="2015-01" db="EMBL/GenBank/DDBJ databases">
        <title>Evolutionary Origins and Diversification of the Mycorrhizal Mutualists.</title>
        <authorList>
            <consortium name="DOE Joint Genome Institute"/>
            <consortium name="Mycorrhizal Genomics Consortium"/>
            <person name="Kohler A."/>
            <person name="Kuo A."/>
            <person name="Nagy L.G."/>
            <person name="Floudas D."/>
            <person name="Copeland A."/>
            <person name="Barry K.W."/>
            <person name="Cichocki N."/>
            <person name="Veneault-Fourrey C."/>
            <person name="LaButti K."/>
            <person name="Lindquist E.A."/>
            <person name="Lipzen A."/>
            <person name="Lundell T."/>
            <person name="Morin E."/>
            <person name="Murat C."/>
            <person name="Riley R."/>
            <person name="Ohm R."/>
            <person name="Sun H."/>
            <person name="Tunlid A."/>
            <person name="Henrissat B."/>
            <person name="Grigoriev I.V."/>
            <person name="Hibbett D.S."/>
            <person name="Martin F."/>
        </authorList>
    </citation>
    <scope>NUCLEOTIDE SEQUENCE [LARGE SCALE GENOMIC DNA]</scope>
    <source>
        <strain evidence="5">MUT 4182</strain>
    </source>
</reference>
<protein>
    <recommendedName>
        <fullName evidence="3">NACHT domain-containing protein</fullName>
    </recommendedName>
</protein>
<evidence type="ECO:0000259" key="3">
    <source>
        <dbReference type="PROSITE" id="PS50837"/>
    </source>
</evidence>
<dbReference type="CDD" id="cd21037">
    <property type="entry name" value="MLKL_NTD"/>
    <property type="match status" value="1"/>
</dbReference>
<dbReference type="PANTHER" id="PTHR10039">
    <property type="entry name" value="AMELOGENIN"/>
    <property type="match status" value="1"/>
</dbReference>
<feature type="domain" description="NACHT" evidence="3">
    <location>
        <begin position="228"/>
        <end position="375"/>
    </location>
</feature>
<dbReference type="InterPro" id="IPR027417">
    <property type="entry name" value="P-loop_NTPase"/>
</dbReference>
<dbReference type="InterPro" id="IPR036537">
    <property type="entry name" value="Adaptor_Cbl_N_dom_sf"/>
</dbReference>
<dbReference type="HOGENOM" id="CLU_389142_0_0_1"/>
<dbReference type="Gene3D" id="1.20.930.20">
    <property type="entry name" value="Adaptor protein Cbl, N-terminal domain"/>
    <property type="match status" value="1"/>
</dbReference>
<name>A0A0C3K3S8_9AGAM</name>
<sequence length="735" mass="81846">MHAPNQQQVVPEGNSTGPSKRRKPLSAIKTALDIIEAASKPIPVAGPYLEAAAKVGNIVVQMVQGMDSNEETAKDLKDHASRLSEVLDTARGESVRKQKEIMTACMNDVQKELQSLQAKLEEMNGLSRANKAFFFRDHDETMKGYKEKIRIALEVMQVLNNLNTARLVTELHDAEGRKEQRRLLGLLGDAKYGIRGAAVEDVICLPNTRVQTLERIDAWIRSQQPSENVLWIRGMAGRGKSTIASTVEYRWRFNAATAIFHFRRGQKASDTGLVCALARQLGGNDLVPELKDSILEAVANDEDIGYDRLQAQFQKLFAAPLAKLQSKSSPVLLIIDALDECEDFKYAVEFVKLIDRYTSSFPANVKFLLTTRPEAPLLRALEPIQGQADDLDSATNVADDIAQFFQNGFSKIREEHKLGENWPIPENIQALVDMSQNLFQWAHTAMEYISKGSPRLRIQELLRSSSTCHGLDGLYRQILSKAFGEAESPSRQDLFVQVLGTLVVAPYPISLEALAFLFADDSVFGGQSPTDIVELLRSEVLNNLRSLIHVPNSSTNPVHLMHTSVRDLLVNSERCGGAPYAVDLARNHRSLASKCLRLMERDLKTNICKLSDLSKANSDPSIQELVKLHIPQGLQYCCRSWVFHLEEGWTEGASGLQGVLSDVKVFSEKRLLGWLEVMSLIGETRQSVIMAKEFNLWAQKLTGMPNPGMTSLWDDVQSTSSVPIQQFPVAQIQDL</sequence>
<feature type="compositionally biased region" description="Polar residues" evidence="2">
    <location>
        <begin position="1"/>
        <end position="18"/>
    </location>
</feature>
<evidence type="ECO:0000256" key="1">
    <source>
        <dbReference type="ARBA" id="ARBA00022737"/>
    </source>
</evidence>
<keyword evidence="5" id="KW-1185">Reference proteome</keyword>
<dbReference type="InterPro" id="IPR056884">
    <property type="entry name" value="NPHP3-like_N"/>
</dbReference>
<evidence type="ECO:0000313" key="4">
    <source>
        <dbReference type="EMBL" id="KIO16073.1"/>
    </source>
</evidence>
<dbReference type="STRING" id="1051891.A0A0C3K3S8"/>
<dbReference type="PANTHER" id="PTHR10039:SF17">
    <property type="entry name" value="FUNGAL STAND N-TERMINAL GOODBYE DOMAIN-CONTAINING PROTEIN-RELATED"/>
    <property type="match status" value="1"/>
</dbReference>